<evidence type="ECO:0000256" key="1">
    <source>
        <dbReference type="ARBA" id="ARBA00022723"/>
    </source>
</evidence>
<keyword evidence="1" id="KW-0479">Metal-binding</keyword>
<dbReference type="AlphaFoldDB" id="A0A0L7KS70"/>
<feature type="domain" description="FLYWCH-type" evidence="4">
    <location>
        <begin position="7"/>
        <end position="58"/>
    </location>
</feature>
<reference evidence="5 6" key="1">
    <citation type="journal article" date="2015" name="Genome Biol. Evol.">
        <title>The genome of winter moth (Operophtera brumata) provides a genomic perspective on sexual dimorphism and phenology.</title>
        <authorList>
            <person name="Derks M.F."/>
            <person name="Smit S."/>
            <person name="Salis L."/>
            <person name="Schijlen E."/>
            <person name="Bossers A."/>
            <person name="Mateman C."/>
            <person name="Pijl A.S."/>
            <person name="de Ridder D."/>
            <person name="Groenen M.A."/>
            <person name="Visser M.E."/>
            <person name="Megens H.J."/>
        </authorList>
    </citation>
    <scope>NUCLEOTIDE SEQUENCE [LARGE SCALE GENOMIC DNA]</scope>
    <source>
        <strain evidence="5">WM2013NL</strain>
        <tissue evidence="5">Head and thorax</tissue>
    </source>
</reference>
<proteinExistence type="predicted"/>
<name>A0A0L7KS70_OPEBR</name>
<keyword evidence="3" id="KW-0862">Zinc</keyword>
<evidence type="ECO:0000313" key="5">
    <source>
        <dbReference type="EMBL" id="KOB65916.1"/>
    </source>
</evidence>
<comment type="caution">
    <text evidence="5">The sequence shown here is derived from an EMBL/GenBank/DDBJ whole genome shotgun (WGS) entry which is preliminary data.</text>
</comment>
<dbReference type="Pfam" id="PF04500">
    <property type="entry name" value="FLYWCH"/>
    <property type="match status" value="2"/>
</dbReference>
<gene>
    <name evidence="5" type="ORF">OBRU01_19366</name>
</gene>
<dbReference type="Gene3D" id="2.20.25.240">
    <property type="match status" value="2"/>
</dbReference>
<keyword evidence="6" id="KW-1185">Reference proteome</keyword>
<accession>A0A0L7KS70</accession>
<sequence length="170" mass="18795">MCDTPVFTTSRFGKPVLYLGRYRYNMNTYCKGDKARWVCTKVSLGCRATVTTFCGQVINVKNCPFSRSVGSASLLYCTMDIGLTNTAPVKGREDFTCAISGPWDAGPVLIYGGYRYNQHSSSSGARGVYVCTKRNQKCRASIRTIDKIRQCSQHRVSESLCYISGDTGIT</sequence>
<dbReference type="GO" id="GO:0008270">
    <property type="term" value="F:zinc ion binding"/>
    <property type="evidence" value="ECO:0007669"/>
    <property type="project" value="UniProtKB-KW"/>
</dbReference>
<evidence type="ECO:0000256" key="2">
    <source>
        <dbReference type="ARBA" id="ARBA00022771"/>
    </source>
</evidence>
<dbReference type="InterPro" id="IPR007588">
    <property type="entry name" value="Znf_FLYWCH"/>
</dbReference>
<evidence type="ECO:0000256" key="3">
    <source>
        <dbReference type="ARBA" id="ARBA00022833"/>
    </source>
</evidence>
<evidence type="ECO:0000259" key="4">
    <source>
        <dbReference type="Pfam" id="PF04500"/>
    </source>
</evidence>
<keyword evidence="2" id="KW-0863">Zinc-finger</keyword>
<organism evidence="5 6">
    <name type="scientific">Operophtera brumata</name>
    <name type="common">Winter moth</name>
    <name type="synonym">Phalaena brumata</name>
    <dbReference type="NCBI Taxonomy" id="104452"/>
    <lineage>
        <taxon>Eukaryota</taxon>
        <taxon>Metazoa</taxon>
        <taxon>Ecdysozoa</taxon>
        <taxon>Arthropoda</taxon>
        <taxon>Hexapoda</taxon>
        <taxon>Insecta</taxon>
        <taxon>Pterygota</taxon>
        <taxon>Neoptera</taxon>
        <taxon>Endopterygota</taxon>
        <taxon>Lepidoptera</taxon>
        <taxon>Glossata</taxon>
        <taxon>Ditrysia</taxon>
        <taxon>Geometroidea</taxon>
        <taxon>Geometridae</taxon>
        <taxon>Larentiinae</taxon>
        <taxon>Operophtera</taxon>
    </lineage>
</organism>
<dbReference type="Proteomes" id="UP000037510">
    <property type="component" value="Unassembled WGS sequence"/>
</dbReference>
<evidence type="ECO:0000313" key="6">
    <source>
        <dbReference type="Proteomes" id="UP000037510"/>
    </source>
</evidence>
<dbReference type="EMBL" id="JTDY01006538">
    <property type="protein sequence ID" value="KOB65916.1"/>
    <property type="molecule type" value="Genomic_DNA"/>
</dbReference>
<feature type="domain" description="FLYWCH-type" evidence="4">
    <location>
        <begin position="106"/>
        <end position="150"/>
    </location>
</feature>
<protein>
    <recommendedName>
        <fullName evidence="4">FLYWCH-type domain-containing protein</fullName>
    </recommendedName>
</protein>